<dbReference type="PANTHER" id="PTHR36926:SF1">
    <property type="entry name" value="COLICIN V PRODUCTION PROTEIN"/>
    <property type="match status" value="1"/>
</dbReference>
<dbReference type="GO" id="GO:0009403">
    <property type="term" value="P:toxin biosynthetic process"/>
    <property type="evidence" value="ECO:0007669"/>
    <property type="project" value="InterPro"/>
</dbReference>
<evidence type="ECO:0000313" key="6">
    <source>
        <dbReference type="EMBL" id="HIW05866.1"/>
    </source>
</evidence>
<proteinExistence type="predicted"/>
<feature type="transmembrane region" description="Helical" evidence="5">
    <location>
        <begin position="112"/>
        <end position="134"/>
    </location>
</feature>
<evidence type="ECO:0000256" key="4">
    <source>
        <dbReference type="ARBA" id="ARBA00023136"/>
    </source>
</evidence>
<dbReference type="Proteomes" id="UP000823934">
    <property type="component" value="Unassembled WGS sequence"/>
</dbReference>
<comment type="caution">
    <text evidence="6">The sequence shown here is derived from an EMBL/GenBank/DDBJ whole genome shotgun (WGS) entry which is preliminary data.</text>
</comment>
<evidence type="ECO:0000313" key="7">
    <source>
        <dbReference type="Proteomes" id="UP000823934"/>
    </source>
</evidence>
<protein>
    <submittedName>
        <fullName evidence="6">CvpA family protein</fullName>
    </submittedName>
</protein>
<feature type="transmembrane region" description="Helical" evidence="5">
    <location>
        <begin position="76"/>
        <end position="100"/>
    </location>
</feature>
<feature type="transmembrane region" description="Helical" evidence="5">
    <location>
        <begin position="6"/>
        <end position="24"/>
    </location>
</feature>
<comment type="subcellular location">
    <subcellularLocation>
        <location evidence="1">Membrane</location>
        <topology evidence="1">Multi-pass membrane protein</topology>
    </subcellularLocation>
</comment>
<dbReference type="InterPro" id="IPR003825">
    <property type="entry name" value="Colicin-V_CvpA"/>
</dbReference>
<keyword evidence="3 5" id="KW-1133">Transmembrane helix</keyword>
<organism evidence="6 7">
    <name type="scientific">Candidatus Ignatzschineria merdigallinarum</name>
    <dbReference type="NCBI Taxonomy" id="2838621"/>
    <lineage>
        <taxon>Bacteria</taxon>
        <taxon>Pseudomonadati</taxon>
        <taxon>Pseudomonadota</taxon>
        <taxon>Gammaproteobacteria</taxon>
        <taxon>Cardiobacteriales</taxon>
        <taxon>Ignatzschineriaceae</taxon>
        <taxon>Ignatzschineria</taxon>
    </lineage>
</organism>
<dbReference type="Pfam" id="PF02674">
    <property type="entry name" value="Colicin_V"/>
    <property type="match status" value="1"/>
</dbReference>
<feature type="transmembrane region" description="Helical" evidence="5">
    <location>
        <begin position="31"/>
        <end position="49"/>
    </location>
</feature>
<evidence type="ECO:0000256" key="1">
    <source>
        <dbReference type="ARBA" id="ARBA00004141"/>
    </source>
</evidence>
<sequence length="228" mass="24941">MDISTIIDAVIIAIIAISVIVAFFRGFISEALSLVVWVLAFMGAVMYYQDVGKMLPNIFGGSLGALNSEDSIFSDLISFAITFIGLLILLGLVNLLITFILRRLSISWPDRLLGAIFGLLRGMFIVATISLFVIESPLKETEYWEKAKLSHIATSWANTLSSFIPENFLESINTAVIEPAKDSIQQGSAAVREQATNAVIERINQPSNEIILESGEVTPSQVIEEANE</sequence>
<dbReference type="PANTHER" id="PTHR36926">
    <property type="entry name" value="COLICIN V PRODUCTION PROTEIN"/>
    <property type="match status" value="1"/>
</dbReference>
<gene>
    <name evidence="6" type="ORF">H9889_00850</name>
</gene>
<dbReference type="InterPro" id="IPR052719">
    <property type="entry name" value="CvpA-like"/>
</dbReference>
<dbReference type="GO" id="GO:0016020">
    <property type="term" value="C:membrane"/>
    <property type="evidence" value="ECO:0007669"/>
    <property type="project" value="UniProtKB-SubCell"/>
</dbReference>
<name>A0A9D1TT63_9GAMM</name>
<evidence type="ECO:0000256" key="2">
    <source>
        <dbReference type="ARBA" id="ARBA00022692"/>
    </source>
</evidence>
<reference evidence="6" key="2">
    <citation type="submission" date="2021-04" db="EMBL/GenBank/DDBJ databases">
        <authorList>
            <person name="Gilroy R."/>
        </authorList>
    </citation>
    <scope>NUCLEOTIDE SEQUENCE</scope>
    <source>
        <strain evidence="6">CHK160-9182</strain>
    </source>
</reference>
<accession>A0A9D1TT63</accession>
<evidence type="ECO:0000256" key="5">
    <source>
        <dbReference type="SAM" id="Phobius"/>
    </source>
</evidence>
<dbReference type="AlphaFoldDB" id="A0A9D1TT63"/>
<reference evidence="6" key="1">
    <citation type="journal article" date="2021" name="PeerJ">
        <title>Extensive microbial diversity within the chicken gut microbiome revealed by metagenomics and culture.</title>
        <authorList>
            <person name="Gilroy R."/>
            <person name="Ravi A."/>
            <person name="Getino M."/>
            <person name="Pursley I."/>
            <person name="Horton D.L."/>
            <person name="Alikhan N.F."/>
            <person name="Baker D."/>
            <person name="Gharbi K."/>
            <person name="Hall N."/>
            <person name="Watson M."/>
            <person name="Adriaenssens E.M."/>
            <person name="Foster-Nyarko E."/>
            <person name="Jarju S."/>
            <person name="Secka A."/>
            <person name="Antonio M."/>
            <person name="Oren A."/>
            <person name="Chaudhuri R.R."/>
            <person name="La Ragione R."/>
            <person name="Hildebrand F."/>
            <person name="Pallen M.J."/>
        </authorList>
    </citation>
    <scope>NUCLEOTIDE SEQUENCE</scope>
    <source>
        <strain evidence="6">CHK160-9182</strain>
    </source>
</reference>
<evidence type="ECO:0000256" key="3">
    <source>
        <dbReference type="ARBA" id="ARBA00022989"/>
    </source>
</evidence>
<keyword evidence="4 5" id="KW-0472">Membrane</keyword>
<dbReference type="EMBL" id="DXHP01000018">
    <property type="protein sequence ID" value="HIW05866.1"/>
    <property type="molecule type" value="Genomic_DNA"/>
</dbReference>
<keyword evidence="2 5" id="KW-0812">Transmembrane</keyword>